<accession>A0A812V382</accession>
<sequence length="59" mass="6344">MEAGADQFQEETTHLDKGSVDIMVTHGPPAGKLYGKPGKLPSCVSELVTFVQPKLFLCP</sequence>
<dbReference type="OrthoDB" id="408641at2759"/>
<dbReference type="Proteomes" id="UP000604046">
    <property type="component" value="Unassembled WGS sequence"/>
</dbReference>
<gene>
    <name evidence="2" type="primary">rglC</name>
    <name evidence="2" type="ORF">SNAT2548_LOCUS33868</name>
</gene>
<comment type="caution">
    <text evidence="2">The sequence shown here is derived from an EMBL/GenBank/DDBJ whole genome shotgun (WGS) entry which is preliminary data.</text>
</comment>
<evidence type="ECO:0000313" key="3">
    <source>
        <dbReference type="Proteomes" id="UP000604046"/>
    </source>
</evidence>
<evidence type="ECO:0000313" key="2">
    <source>
        <dbReference type="EMBL" id="CAE7595142.1"/>
    </source>
</evidence>
<feature type="region of interest" description="Disordered" evidence="1">
    <location>
        <begin position="1"/>
        <end position="22"/>
    </location>
</feature>
<keyword evidence="3" id="KW-1185">Reference proteome</keyword>
<name>A0A812V382_9DINO</name>
<organism evidence="2 3">
    <name type="scientific">Symbiodinium natans</name>
    <dbReference type="NCBI Taxonomy" id="878477"/>
    <lineage>
        <taxon>Eukaryota</taxon>
        <taxon>Sar</taxon>
        <taxon>Alveolata</taxon>
        <taxon>Dinophyceae</taxon>
        <taxon>Suessiales</taxon>
        <taxon>Symbiodiniaceae</taxon>
        <taxon>Symbiodinium</taxon>
    </lineage>
</organism>
<protein>
    <submittedName>
        <fullName evidence="2">RglC protein</fullName>
    </submittedName>
</protein>
<dbReference type="EMBL" id="CAJNDS010002781">
    <property type="protein sequence ID" value="CAE7595142.1"/>
    <property type="molecule type" value="Genomic_DNA"/>
</dbReference>
<proteinExistence type="predicted"/>
<evidence type="ECO:0000256" key="1">
    <source>
        <dbReference type="SAM" id="MobiDB-lite"/>
    </source>
</evidence>
<dbReference type="AlphaFoldDB" id="A0A812V382"/>
<reference evidence="2" key="1">
    <citation type="submission" date="2021-02" db="EMBL/GenBank/DDBJ databases">
        <authorList>
            <person name="Dougan E. K."/>
            <person name="Rhodes N."/>
            <person name="Thang M."/>
            <person name="Chan C."/>
        </authorList>
    </citation>
    <scope>NUCLEOTIDE SEQUENCE</scope>
</reference>